<reference evidence="3" key="1">
    <citation type="submission" date="2017-09" db="EMBL/GenBank/DDBJ databases">
        <authorList>
            <person name="Varghese N."/>
            <person name="Submissions S."/>
        </authorList>
    </citation>
    <scope>NUCLEOTIDE SEQUENCE [LARGE SCALE GENOMIC DNA]</scope>
    <source>
        <strain evidence="3">CGMCC 1.12461</strain>
    </source>
</reference>
<dbReference type="PROSITE" id="PS50933">
    <property type="entry name" value="CHRD"/>
    <property type="match status" value="3"/>
</dbReference>
<dbReference type="Proteomes" id="UP000219353">
    <property type="component" value="Unassembled WGS sequence"/>
</dbReference>
<dbReference type="RefSeq" id="WP_097109901.1">
    <property type="nucleotide sequence ID" value="NZ_OBEB01000001.1"/>
</dbReference>
<dbReference type="GO" id="GO:0005615">
    <property type="term" value="C:extracellular space"/>
    <property type="evidence" value="ECO:0007669"/>
    <property type="project" value="TreeGrafter"/>
</dbReference>
<dbReference type="AlphaFoldDB" id="A0A285I7D6"/>
<dbReference type="InterPro" id="IPR052278">
    <property type="entry name" value="Chordin-like_regulators"/>
</dbReference>
<feature type="domain" description="CHRD" evidence="1">
    <location>
        <begin position="640"/>
        <end position="758"/>
    </location>
</feature>
<dbReference type="PANTHER" id="PTHR46526">
    <property type="entry name" value="CHORDIN"/>
    <property type="match status" value="1"/>
</dbReference>
<sequence>MKKLVYLALPLFVLSGCFDGSDDDDVVVVEPPPVFTASQTFNVSLSGMQQVPNVDSAQMATATVELDDDLMQIRASVDLSDVENVEAAHIHDGDLGFNGEVAFEFTAGNDGVYSIAETDISEELMADLQNGEWYINVHTTEYPDGEIRGQIVNEDTVIVTFPLSGQQEVPAVMTSASGFAYAAVDKTDYELTLTVRTMGVDDAEMAHIHTGRVGKNGDVLVALEQYEDEAGVWVIPADTMIDQATFEVLAGGGHYVNVHTPENPSGELRGQILTDNFVLATFDLSGMQEVPMVDTQASGDGYALVNTDDYMVEVVAVTTGVDFATMAHIHTGRIGNNGDVLVGLVQSADDMGTWMTPEDTQIDEETFAVLASGGHYVNIHTPENPGGELRGQILTDNFALATFDLSGAQEVPAVTTMASGEGYALVNTDTFAVELVALTEGVDDATMAHIHTGRVGENGDVLVALEQDMAEPGKWVTPADAMLDADIFAVLASGGHYVNVHTPANPGGELRGQILTDNFVLATFALSGSQEVPAVTTAASGTGYALVNTADFGIELTVLTEGVDDATMAHIHTGRIGVNGDVLVGLEQDADDAGKWMTPADTAINAEILAVLASGGHYVNVHTPANPGGELRGQIVSSDQYALITFPLSGAQEVPAVDTTAMGDGYALVGLSDFRLELQVLTSGVEDATMAHIHTGMAGENGPVLLGLEQDADDVNRWMAPADAALTQSIFEVLAAGGHYVNVHTPEFPGGEIRGQIE</sequence>
<dbReference type="Pfam" id="PF07452">
    <property type="entry name" value="CHRD"/>
    <property type="match status" value="6"/>
</dbReference>
<evidence type="ECO:0000259" key="1">
    <source>
        <dbReference type="PROSITE" id="PS50933"/>
    </source>
</evidence>
<protein>
    <submittedName>
        <fullName evidence="2">CHRD domain-containing protein</fullName>
    </submittedName>
</protein>
<keyword evidence="3" id="KW-1185">Reference proteome</keyword>
<dbReference type="EMBL" id="OBEB01000001">
    <property type="protein sequence ID" value="SNY43844.1"/>
    <property type="molecule type" value="Genomic_DNA"/>
</dbReference>
<evidence type="ECO:0000313" key="2">
    <source>
        <dbReference type="EMBL" id="SNY43844.1"/>
    </source>
</evidence>
<accession>A0A285I7D6</accession>
<proteinExistence type="predicted"/>
<dbReference type="OrthoDB" id="5768746at2"/>
<gene>
    <name evidence="2" type="ORF">SAMN06297280_0658</name>
</gene>
<name>A0A285I7D6_9GAMM</name>
<dbReference type="InterPro" id="IPR010895">
    <property type="entry name" value="CHRD"/>
</dbReference>
<dbReference type="SMART" id="SM00754">
    <property type="entry name" value="CHRD"/>
    <property type="match status" value="6"/>
</dbReference>
<dbReference type="PROSITE" id="PS51257">
    <property type="entry name" value="PROKAR_LIPOPROTEIN"/>
    <property type="match status" value="1"/>
</dbReference>
<dbReference type="PANTHER" id="PTHR46526:SF1">
    <property type="entry name" value="CHORDIN"/>
    <property type="match status" value="1"/>
</dbReference>
<organism evidence="2 3">
    <name type="scientific">Arsukibacterium tuosuense</name>
    <dbReference type="NCBI Taxonomy" id="1323745"/>
    <lineage>
        <taxon>Bacteria</taxon>
        <taxon>Pseudomonadati</taxon>
        <taxon>Pseudomonadota</taxon>
        <taxon>Gammaproteobacteria</taxon>
        <taxon>Chromatiales</taxon>
        <taxon>Chromatiaceae</taxon>
        <taxon>Arsukibacterium</taxon>
    </lineage>
</organism>
<evidence type="ECO:0000313" key="3">
    <source>
        <dbReference type="Proteomes" id="UP000219353"/>
    </source>
</evidence>
<feature type="domain" description="CHRD" evidence="1">
    <location>
        <begin position="157"/>
        <end position="277"/>
    </location>
</feature>
<feature type="domain" description="CHRD" evidence="1">
    <location>
        <begin position="37"/>
        <end position="156"/>
    </location>
</feature>
<dbReference type="GO" id="GO:0036122">
    <property type="term" value="F:BMP binding"/>
    <property type="evidence" value="ECO:0007669"/>
    <property type="project" value="TreeGrafter"/>
</dbReference>